<organism evidence="1 2">
    <name type="scientific">Psychromarinibacter sediminicola</name>
    <dbReference type="NCBI Taxonomy" id="3033385"/>
    <lineage>
        <taxon>Bacteria</taxon>
        <taxon>Pseudomonadati</taxon>
        <taxon>Pseudomonadota</taxon>
        <taxon>Alphaproteobacteria</taxon>
        <taxon>Rhodobacterales</taxon>
        <taxon>Paracoccaceae</taxon>
        <taxon>Psychromarinibacter</taxon>
    </lineage>
</organism>
<name>A0AAE3TCE2_9RHOB</name>
<comment type="caution">
    <text evidence="1">The sequence shown here is derived from an EMBL/GenBank/DDBJ whole genome shotgun (WGS) entry which is preliminary data.</text>
</comment>
<reference evidence="1" key="1">
    <citation type="submission" date="2023-03" db="EMBL/GenBank/DDBJ databases">
        <title>Multiphase analysis and comparison of six strains from genera Psychromarinibacter, Lutimaribacter, and Maritimibacter, including a novel species: Psychromarinibacter sediminicola sp. nov.</title>
        <authorList>
            <person name="Wang Y.-H."/>
            <person name="Ye M.-Q."/>
            <person name="Du Z.-J."/>
        </authorList>
    </citation>
    <scope>NUCLEOTIDE SEQUENCE</scope>
    <source>
        <strain evidence="1">C21-152</strain>
    </source>
</reference>
<proteinExistence type="predicted"/>
<keyword evidence="2" id="KW-1185">Reference proteome</keyword>
<gene>
    <name evidence="1" type="ORF">P1J78_24500</name>
</gene>
<dbReference type="Proteomes" id="UP001220964">
    <property type="component" value="Unassembled WGS sequence"/>
</dbReference>
<dbReference type="EMBL" id="JARGYC010000159">
    <property type="protein sequence ID" value="MDF0603879.1"/>
    <property type="molecule type" value="Genomic_DNA"/>
</dbReference>
<dbReference type="AlphaFoldDB" id="A0AAE3TCE2"/>
<dbReference type="RefSeq" id="WP_275569986.1">
    <property type="nucleotide sequence ID" value="NZ_JARGYC010000159.1"/>
</dbReference>
<dbReference type="Gene3D" id="3.40.50.300">
    <property type="entry name" value="P-loop containing nucleotide triphosphate hydrolases"/>
    <property type="match status" value="1"/>
</dbReference>
<accession>A0AAE3TCE2</accession>
<sequence>MRQNLFLTTAKKIRDGLGVGRDDRYILYQKYFQNFVFIHINKCGGTSIQRALGIPFTIHDTAKERRARIGENRWKEKFTFCTIRHPYDKVASHYSYRVKTNQTGLGDRHLTLNQWVERCYIEKDTAYLDNPLMFGPCMNWISDDSGSIIVQEVIKLEELSEKWHIVQKNTGITAEVGRHNESDKSLRRSEKLSDRSKKAIFEHFRIDFEKFGYDPDC</sequence>
<protein>
    <submittedName>
        <fullName evidence="1">Sulfotransferase family 2 domain-containing protein</fullName>
    </submittedName>
</protein>
<evidence type="ECO:0000313" key="1">
    <source>
        <dbReference type="EMBL" id="MDF0603879.1"/>
    </source>
</evidence>
<dbReference type="InterPro" id="IPR027417">
    <property type="entry name" value="P-loop_NTPase"/>
</dbReference>
<dbReference type="SUPFAM" id="SSF52540">
    <property type="entry name" value="P-loop containing nucleoside triphosphate hydrolases"/>
    <property type="match status" value="1"/>
</dbReference>
<evidence type="ECO:0000313" key="2">
    <source>
        <dbReference type="Proteomes" id="UP001220964"/>
    </source>
</evidence>